<accession>A0AA35NW50</accession>
<organism evidence="1 2">
    <name type="scientific">Podarcis lilfordi</name>
    <name type="common">Lilford's wall lizard</name>
    <dbReference type="NCBI Taxonomy" id="74358"/>
    <lineage>
        <taxon>Eukaryota</taxon>
        <taxon>Metazoa</taxon>
        <taxon>Chordata</taxon>
        <taxon>Craniata</taxon>
        <taxon>Vertebrata</taxon>
        <taxon>Euteleostomi</taxon>
        <taxon>Lepidosauria</taxon>
        <taxon>Squamata</taxon>
        <taxon>Bifurcata</taxon>
        <taxon>Unidentata</taxon>
        <taxon>Episquamata</taxon>
        <taxon>Laterata</taxon>
        <taxon>Lacertibaenia</taxon>
        <taxon>Lacertidae</taxon>
        <taxon>Podarcis</taxon>
    </lineage>
</organism>
<dbReference type="EMBL" id="OX395126">
    <property type="protein sequence ID" value="CAI5763690.1"/>
    <property type="molecule type" value="Genomic_DNA"/>
</dbReference>
<protein>
    <submittedName>
        <fullName evidence="1">Uncharacterized protein</fullName>
    </submittedName>
</protein>
<reference evidence="1" key="1">
    <citation type="submission" date="2022-12" db="EMBL/GenBank/DDBJ databases">
        <authorList>
            <person name="Alioto T."/>
            <person name="Alioto T."/>
            <person name="Gomez Garrido J."/>
        </authorList>
    </citation>
    <scope>NUCLEOTIDE SEQUENCE</scope>
</reference>
<keyword evidence="2" id="KW-1185">Reference proteome</keyword>
<name>A0AA35NW50_9SAUR</name>
<evidence type="ECO:0000313" key="1">
    <source>
        <dbReference type="EMBL" id="CAI5763690.1"/>
    </source>
</evidence>
<dbReference type="AlphaFoldDB" id="A0AA35NW50"/>
<proteinExistence type="predicted"/>
<evidence type="ECO:0000313" key="2">
    <source>
        <dbReference type="Proteomes" id="UP001178461"/>
    </source>
</evidence>
<gene>
    <name evidence="1" type="ORF">PODLI_1B034157</name>
</gene>
<dbReference type="Proteomes" id="UP001178461">
    <property type="component" value="Chromosome 1"/>
</dbReference>
<sequence length="95" mass="10986">MTESILETGVQVPSRLAKSQYRLFFSFSKSMEVEGTALVERIPLQHCKLMGGTAILSRQHKQWRRFSRALRWRCEFFLASTYRRGGRGSSAESRV</sequence>